<dbReference type="PANTHER" id="PTHR11328">
    <property type="entry name" value="MAJOR FACILITATOR SUPERFAMILY DOMAIN-CONTAINING PROTEIN"/>
    <property type="match status" value="1"/>
</dbReference>
<protein>
    <submittedName>
        <fullName evidence="2">MFS transporter</fullName>
    </submittedName>
</protein>
<feature type="transmembrane region" description="Helical" evidence="1">
    <location>
        <begin position="311"/>
        <end position="329"/>
    </location>
</feature>
<gene>
    <name evidence="2" type="ORF">GBZ86_13790</name>
</gene>
<proteinExistence type="predicted"/>
<evidence type="ECO:0000313" key="3">
    <source>
        <dbReference type="Proteomes" id="UP000430345"/>
    </source>
</evidence>
<dbReference type="NCBIfam" id="TIGR00792">
    <property type="entry name" value="gph"/>
    <property type="match status" value="1"/>
</dbReference>
<dbReference type="PANTHER" id="PTHR11328:SF24">
    <property type="entry name" value="MAJOR FACILITATOR SUPERFAMILY (MFS) PROFILE DOMAIN-CONTAINING PROTEIN"/>
    <property type="match status" value="1"/>
</dbReference>
<dbReference type="Pfam" id="PF13347">
    <property type="entry name" value="MFS_2"/>
    <property type="match status" value="1"/>
</dbReference>
<evidence type="ECO:0000313" key="2">
    <source>
        <dbReference type="EMBL" id="MPQ44808.1"/>
    </source>
</evidence>
<dbReference type="GO" id="GO:0008643">
    <property type="term" value="P:carbohydrate transport"/>
    <property type="evidence" value="ECO:0007669"/>
    <property type="project" value="InterPro"/>
</dbReference>
<reference evidence="2 3" key="1">
    <citation type="submission" date="2019-10" db="EMBL/GenBank/DDBJ databases">
        <title>The Genome Sequence of Clostridium tarantellae Isolated from Fish Brain.</title>
        <authorList>
            <person name="Bano L."/>
            <person name="Kiel M."/>
            <person name="Sales G."/>
            <person name="Doxey A.C."/>
            <person name="Mansfield M.J."/>
            <person name="Schiavone M."/>
            <person name="Rossetto O."/>
            <person name="Pirazzini M."/>
            <person name="Dobrindt U."/>
            <person name="Montecucco C."/>
        </authorList>
    </citation>
    <scope>NUCLEOTIDE SEQUENCE [LARGE SCALE GENOMIC DNA]</scope>
    <source>
        <strain evidence="2 3">DSM 3997</strain>
    </source>
</reference>
<keyword evidence="1" id="KW-1133">Transmembrane helix</keyword>
<keyword evidence="1" id="KW-0472">Membrane</keyword>
<feature type="transmembrane region" description="Helical" evidence="1">
    <location>
        <begin position="384"/>
        <end position="407"/>
    </location>
</feature>
<dbReference type="GO" id="GO:0005886">
    <property type="term" value="C:plasma membrane"/>
    <property type="evidence" value="ECO:0007669"/>
    <property type="project" value="TreeGrafter"/>
</dbReference>
<evidence type="ECO:0000256" key="1">
    <source>
        <dbReference type="SAM" id="Phobius"/>
    </source>
</evidence>
<feature type="transmembrane region" description="Helical" evidence="1">
    <location>
        <begin position="335"/>
        <end position="363"/>
    </location>
</feature>
<feature type="transmembrane region" description="Helical" evidence="1">
    <location>
        <begin position="280"/>
        <end position="299"/>
    </location>
</feature>
<feature type="transmembrane region" description="Helical" evidence="1">
    <location>
        <begin position="23"/>
        <end position="44"/>
    </location>
</feature>
<feature type="transmembrane region" description="Helical" evidence="1">
    <location>
        <begin position="94"/>
        <end position="116"/>
    </location>
</feature>
<keyword evidence="3" id="KW-1185">Reference proteome</keyword>
<sequence>MIKEKTKPTVISEIEPFSIKDKFGYMLGDLGNCMFFSFIGGYLMLFYTDVLGISAASVGSLFIIARIWDAINDPIMGTFVDSRPSTKTGKFRRYLLYFSVPVVASGFLCFTYFPGLSNSAKIIYAYVTYILFGMMFTGMSIPYGSLASVITDDPVQRTSLSMWRTIGYMLANLIIMCLAPKLVFAGGHKATAKGFMSIGIIFAIISISSYIGAFSLVKERIIHKNTKKPKINLKKSLKGLCKNRALLGIMLTSCSVISSTMLVNSLTPYLYKDYFKAPDLLSVAGMLGMGASFLVLPFVTPLAKKLGKKELASIGLTFTAITYLILFLAPITNPFIFISFQMIANVGIAFLNSVTWAMVADVIDYQEYITGKREEGIVYSSYSFVRKLGQAAAGGLGGFALTLIGYVGGIKEQSPQVALGIKRIATFAPLMAVTIAALSLMFVFNLSKKRLVEVTKELEKRRVS</sequence>
<dbReference type="Proteomes" id="UP000430345">
    <property type="component" value="Unassembled WGS sequence"/>
</dbReference>
<name>A0A6I1MQP5_9CLOT</name>
<feature type="transmembrane region" description="Helical" evidence="1">
    <location>
        <begin position="122"/>
        <end position="144"/>
    </location>
</feature>
<keyword evidence="1" id="KW-0812">Transmembrane</keyword>
<feature type="transmembrane region" description="Helical" evidence="1">
    <location>
        <begin position="245"/>
        <end position="268"/>
    </location>
</feature>
<dbReference type="CDD" id="cd17332">
    <property type="entry name" value="MFS_MelB_like"/>
    <property type="match status" value="1"/>
</dbReference>
<dbReference type="SUPFAM" id="SSF103473">
    <property type="entry name" value="MFS general substrate transporter"/>
    <property type="match status" value="1"/>
</dbReference>
<dbReference type="GO" id="GO:0006814">
    <property type="term" value="P:sodium ion transport"/>
    <property type="evidence" value="ECO:0007669"/>
    <property type="project" value="InterPro"/>
</dbReference>
<comment type="caution">
    <text evidence="2">The sequence shown here is derived from an EMBL/GenBank/DDBJ whole genome shotgun (WGS) entry which is preliminary data.</text>
</comment>
<dbReference type="EMBL" id="WHJC01000323">
    <property type="protein sequence ID" value="MPQ44808.1"/>
    <property type="molecule type" value="Genomic_DNA"/>
</dbReference>
<accession>A0A6I1MQP5</accession>
<feature type="transmembrane region" description="Helical" evidence="1">
    <location>
        <begin position="427"/>
        <end position="446"/>
    </location>
</feature>
<feature type="transmembrane region" description="Helical" evidence="1">
    <location>
        <begin position="195"/>
        <end position="217"/>
    </location>
</feature>
<dbReference type="InterPro" id="IPR036259">
    <property type="entry name" value="MFS_trans_sf"/>
</dbReference>
<feature type="transmembrane region" description="Helical" evidence="1">
    <location>
        <begin position="50"/>
        <end position="68"/>
    </location>
</feature>
<organism evidence="2 3">
    <name type="scientific">Clostridium tarantellae</name>
    <dbReference type="NCBI Taxonomy" id="39493"/>
    <lineage>
        <taxon>Bacteria</taxon>
        <taxon>Bacillati</taxon>
        <taxon>Bacillota</taxon>
        <taxon>Clostridia</taxon>
        <taxon>Eubacteriales</taxon>
        <taxon>Clostridiaceae</taxon>
        <taxon>Clostridium</taxon>
    </lineage>
</organism>
<dbReference type="InterPro" id="IPR001927">
    <property type="entry name" value="Na/Gal_symport"/>
</dbReference>
<feature type="transmembrane region" description="Helical" evidence="1">
    <location>
        <begin position="165"/>
        <end position="183"/>
    </location>
</feature>
<dbReference type="GO" id="GO:0015293">
    <property type="term" value="F:symporter activity"/>
    <property type="evidence" value="ECO:0007669"/>
    <property type="project" value="InterPro"/>
</dbReference>
<dbReference type="InterPro" id="IPR039672">
    <property type="entry name" value="MFS_2"/>
</dbReference>
<dbReference type="AlphaFoldDB" id="A0A6I1MQP5"/>
<dbReference type="OrthoDB" id="9764596at2"/>
<dbReference type="Gene3D" id="1.20.1250.20">
    <property type="entry name" value="MFS general substrate transporter like domains"/>
    <property type="match status" value="1"/>
</dbReference>